<dbReference type="RefSeq" id="XP_038971518.1">
    <property type="nucleotide sequence ID" value="XM_039115590.1"/>
</dbReference>
<dbReference type="AlphaFoldDB" id="A0A8B8ZJ69"/>
<dbReference type="GeneID" id="103716731"/>
<proteinExistence type="predicted"/>
<gene>
    <name evidence="2" type="primary">LOC103716731</name>
</gene>
<dbReference type="KEGG" id="pda:103716731"/>
<evidence type="ECO:0000313" key="1">
    <source>
        <dbReference type="Proteomes" id="UP000228380"/>
    </source>
</evidence>
<dbReference type="OrthoDB" id="10495043at2759"/>
<reference evidence="1" key="1">
    <citation type="journal article" date="2019" name="Nat. Commun.">
        <title>Genome-wide association mapping of date palm fruit traits.</title>
        <authorList>
            <person name="Hazzouri K.M."/>
            <person name="Gros-Balthazard M."/>
            <person name="Flowers J.M."/>
            <person name="Copetti D."/>
            <person name="Lemansour A."/>
            <person name="Lebrun M."/>
            <person name="Masmoudi K."/>
            <person name="Ferrand S."/>
            <person name="Dhar M.I."/>
            <person name="Fresquez Z.A."/>
            <person name="Rosas U."/>
            <person name="Zhang J."/>
            <person name="Talag J."/>
            <person name="Lee S."/>
            <person name="Kudrna D."/>
            <person name="Powell R.F."/>
            <person name="Leitch I.J."/>
            <person name="Krueger R.R."/>
            <person name="Wing R.A."/>
            <person name="Amiri K.M.A."/>
            <person name="Purugganan M.D."/>
        </authorList>
    </citation>
    <scope>NUCLEOTIDE SEQUENCE [LARGE SCALE GENOMIC DNA]</scope>
    <source>
        <strain evidence="1">cv. Khalas</strain>
    </source>
</reference>
<dbReference type="Proteomes" id="UP000228380">
    <property type="component" value="Chromosome 18"/>
</dbReference>
<reference evidence="2" key="2">
    <citation type="submission" date="2025-08" db="UniProtKB">
        <authorList>
            <consortium name="RefSeq"/>
        </authorList>
    </citation>
    <scope>IDENTIFICATION</scope>
    <source>
        <tissue evidence="2">Young leaves</tissue>
    </source>
</reference>
<organism evidence="1 2">
    <name type="scientific">Phoenix dactylifera</name>
    <name type="common">Date palm</name>
    <dbReference type="NCBI Taxonomy" id="42345"/>
    <lineage>
        <taxon>Eukaryota</taxon>
        <taxon>Viridiplantae</taxon>
        <taxon>Streptophyta</taxon>
        <taxon>Embryophyta</taxon>
        <taxon>Tracheophyta</taxon>
        <taxon>Spermatophyta</taxon>
        <taxon>Magnoliopsida</taxon>
        <taxon>Liliopsida</taxon>
        <taxon>Arecaceae</taxon>
        <taxon>Coryphoideae</taxon>
        <taxon>Phoeniceae</taxon>
        <taxon>Phoenix</taxon>
    </lineage>
</organism>
<name>A0A8B8ZJ69_PHODC</name>
<keyword evidence="1" id="KW-1185">Reference proteome</keyword>
<sequence length="161" mass="18843">MGRKLLPISSISHCWRPPGCDDDEDDEDDEPEHDTALNLPRFWLQHDGTICSEDFTWNGWFRKYKREAALELLVLISRNITRMRWLDFNLKVLDASNAPVYVSNLHGLFIVKSLSLSMEQSIRSYGYPFNTMQIIERIWDDSLKHEREIRGGEGTKIWSAK</sequence>
<accession>A0A8B8ZJ69</accession>
<protein>
    <submittedName>
        <fullName evidence="2">Uncharacterized protein LOC103716731 isoform X1</fullName>
    </submittedName>
</protein>
<evidence type="ECO:0000313" key="2">
    <source>
        <dbReference type="RefSeq" id="XP_038971518.1"/>
    </source>
</evidence>